<gene>
    <name evidence="2" type="ORF">IPOD504_LOCUS7777</name>
</gene>
<feature type="non-terminal residue" evidence="2">
    <location>
        <position position="334"/>
    </location>
</feature>
<name>A0ABN8I9H2_9NEOP</name>
<feature type="region of interest" description="Disordered" evidence="1">
    <location>
        <begin position="82"/>
        <end position="121"/>
    </location>
</feature>
<dbReference type="EMBL" id="OW152814">
    <property type="protein sequence ID" value="CAH2050926.1"/>
    <property type="molecule type" value="Genomic_DNA"/>
</dbReference>
<evidence type="ECO:0000256" key="1">
    <source>
        <dbReference type="SAM" id="MobiDB-lite"/>
    </source>
</evidence>
<sequence length="334" mass="37201">MRYGDVARGTPLNSWLQASEAQFDQYPVLVGAVHHRCELLRNRRAADQLQARVNPRGGGFDSGTHLTLASCCPGGREQITIRKTHKQRPRSTPASSTVSAATSTSSLKPNGKTAHKPKPREPVKTIVKYVTKQIHIYPMHPILTVERLQNLDYHISVLTESIGRRPRVYPHGKGVRFVPESNDEYRTIQRYLAKIESAERIAWCSYTLAPGNSLKVNVKVREVEIVKITEDLDKLKLQSGTNAAVAKSKESPVKLSSKDPLPKDIKVSRKDCSPKDGNISMKDSLTEDAKSPTTTQVLKESKPVVPAPKDRRLPVAKKPRDITQNSSYKTTNRS</sequence>
<keyword evidence="3" id="KW-1185">Reference proteome</keyword>
<dbReference type="Proteomes" id="UP000837857">
    <property type="component" value="Chromosome 2"/>
</dbReference>
<evidence type="ECO:0000313" key="2">
    <source>
        <dbReference type="EMBL" id="CAH2050926.1"/>
    </source>
</evidence>
<reference evidence="2" key="1">
    <citation type="submission" date="2022-03" db="EMBL/GenBank/DDBJ databases">
        <authorList>
            <person name="Martin H S."/>
        </authorList>
    </citation>
    <scope>NUCLEOTIDE SEQUENCE</scope>
</reference>
<feature type="compositionally biased region" description="Low complexity" evidence="1">
    <location>
        <begin position="91"/>
        <end position="106"/>
    </location>
</feature>
<organism evidence="2 3">
    <name type="scientific">Iphiclides podalirius</name>
    <name type="common">scarce swallowtail</name>
    <dbReference type="NCBI Taxonomy" id="110791"/>
    <lineage>
        <taxon>Eukaryota</taxon>
        <taxon>Metazoa</taxon>
        <taxon>Ecdysozoa</taxon>
        <taxon>Arthropoda</taxon>
        <taxon>Hexapoda</taxon>
        <taxon>Insecta</taxon>
        <taxon>Pterygota</taxon>
        <taxon>Neoptera</taxon>
        <taxon>Endopterygota</taxon>
        <taxon>Lepidoptera</taxon>
        <taxon>Glossata</taxon>
        <taxon>Ditrysia</taxon>
        <taxon>Papilionoidea</taxon>
        <taxon>Papilionidae</taxon>
        <taxon>Papilioninae</taxon>
        <taxon>Iphiclides</taxon>
    </lineage>
</organism>
<accession>A0ABN8I9H2</accession>
<feature type="compositionally biased region" description="Polar residues" evidence="1">
    <location>
        <begin position="322"/>
        <end position="334"/>
    </location>
</feature>
<proteinExistence type="predicted"/>
<feature type="compositionally biased region" description="Basic and acidic residues" evidence="1">
    <location>
        <begin position="308"/>
        <end position="321"/>
    </location>
</feature>
<evidence type="ECO:0000313" key="3">
    <source>
        <dbReference type="Proteomes" id="UP000837857"/>
    </source>
</evidence>
<protein>
    <submittedName>
        <fullName evidence="2">Uncharacterized protein</fullName>
    </submittedName>
</protein>
<feature type="compositionally biased region" description="Basic and acidic residues" evidence="1">
    <location>
        <begin position="248"/>
        <end position="274"/>
    </location>
</feature>
<feature type="region of interest" description="Disordered" evidence="1">
    <location>
        <begin position="248"/>
        <end position="334"/>
    </location>
</feature>